<keyword evidence="4" id="KW-1185">Reference proteome</keyword>
<dbReference type="RefSeq" id="XP_007724479.1">
    <property type="nucleotide sequence ID" value="XM_007726289.1"/>
</dbReference>
<accession>W9Y7H8</accession>
<dbReference type="STRING" id="1182541.W9Y7H8"/>
<reference evidence="3 4" key="1">
    <citation type="submission" date="2013-03" db="EMBL/GenBank/DDBJ databases">
        <title>The Genome Sequence of Capronia coronata CBS 617.96.</title>
        <authorList>
            <consortium name="The Broad Institute Genomics Platform"/>
            <person name="Cuomo C."/>
            <person name="de Hoog S."/>
            <person name="Gorbushina A."/>
            <person name="Walker B."/>
            <person name="Young S.K."/>
            <person name="Zeng Q."/>
            <person name="Gargeya S."/>
            <person name="Fitzgerald M."/>
            <person name="Haas B."/>
            <person name="Abouelleil A."/>
            <person name="Allen A.W."/>
            <person name="Alvarado L."/>
            <person name="Arachchi H.M."/>
            <person name="Berlin A.M."/>
            <person name="Chapman S.B."/>
            <person name="Gainer-Dewar J."/>
            <person name="Goldberg J."/>
            <person name="Griggs A."/>
            <person name="Gujja S."/>
            <person name="Hansen M."/>
            <person name="Howarth C."/>
            <person name="Imamovic A."/>
            <person name="Ireland A."/>
            <person name="Larimer J."/>
            <person name="McCowan C."/>
            <person name="Murphy C."/>
            <person name="Pearson M."/>
            <person name="Poon T.W."/>
            <person name="Priest M."/>
            <person name="Roberts A."/>
            <person name="Saif S."/>
            <person name="Shea T."/>
            <person name="Sisk P."/>
            <person name="Sykes S."/>
            <person name="Wortman J."/>
            <person name="Nusbaum C."/>
            <person name="Birren B."/>
        </authorList>
    </citation>
    <scope>NUCLEOTIDE SEQUENCE [LARGE SCALE GENOMIC DNA]</scope>
    <source>
        <strain evidence="3 4">CBS 617.96</strain>
    </source>
</reference>
<dbReference type="eggNOG" id="ENOG502QVJG">
    <property type="taxonomic scope" value="Eukaryota"/>
</dbReference>
<dbReference type="PANTHER" id="PTHR23028:SF128">
    <property type="entry name" value="ACYLTRANSFERASE 3 DOMAIN-CONTAINING PROTEIN"/>
    <property type="match status" value="1"/>
</dbReference>
<dbReference type="EMBL" id="AMWN01000004">
    <property type="protein sequence ID" value="EXJ88473.1"/>
    <property type="molecule type" value="Genomic_DNA"/>
</dbReference>
<protein>
    <recommendedName>
        <fullName evidence="2">Acyltransferase 3 domain-containing protein</fullName>
    </recommendedName>
</protein>
<feature type="domain" description="Acyltransferase 3" evidence="2">
    <location>
        <begin position="31"/>
        <end position="402"/>
    </location>
</feature>
<dbReference type="AlphaFoldDB" id="W9Y7H8"/>
<keyword evidence="1" id="KW-0472">Membrane</keyword>
<feature type="transmembrane region" description="Helical" evidence="1">
    <location>
        <begin position="360"/>
        <end position="383"/>
    </location>
</feature>
<sequence length="469" mass="52312">MAMDRARELLGKFRVLRLSPEAKERALKDTAWADGLRGIAAVFVVSSHLVLCYARGVVPPCCAKDSTTPSLFQRPILRLVASGHSWVALFFILMGFVNALKPIQLARSGLIDKALSKLASASFSRIFRLVLPATAATIISWFICNLGLYKISESSDAYWLNTTTPLPSDGWPQAVKDLMSALQRTWLYYGENPYDQPQWALIYLLQGSVMIISALSLVISMTPLWRTVTLVILSLWSLNWSRVIGDPFTGLCCFAGILLGEVSLTNIPQRASAISPYLSPPLILLALIMMSYPGSFYQASAWSTWLHDFAIQYVPSDITNTVDRMYGSVGGLLLMVGVIISPHARWLLSRRPLQWLGKVSFAIYLLHGLLLRTVFAWVLHFGHQKQPIAQYTPEGTEDFVDRYPVPGFFQCAVATIVLFICIAGASHSWNVKFEPVFARITTKLEGLVTGKFYLEVKSEEKNLLPLRKD</sequence>
<dbReference type="GeneID" id="19160278"/>
<feature type="transmembrane region" description="Helical" evidence="1">
    <location>
        <begin position="199"/>
        <end position="219"/>
    </location>
</feature>
<feature type="transmembrane region" description="Helical" evidence="1">
    <location>
        <begin position="277"/>
        <end position="297"/>
    </location>
</feature>
<feature type="transmembrane region" description="Helical" evidence="1">
    <location>
        <begin position="247"/>
        <end position="265"/>
    </location>
</feature>
<organism evidence="3 4">
    <name type="scientific">Capronia coronata CBS 617.96</name>
    <dbReference type="NCBI Taxonomy" id="1182541"/>
    <lineage>
        <taxon>Eukaryota</taxon>
        <taxon>Fungi</taxon>
        <taxon>Dikarya</taxon>
        <taxon>Ascomycota</taxon>
        <taxon>Pezizomycotina</taxon>
        <taxon>Eurotiomycetes</taxon>
        <taxon>Chaetothyriomycetidae</taxon>
        <taxon>Chaetothyriales</taxon>
        <taxon>Herpotrichiellaceae</taxon>
        <taxon>Capronia</taxon>
    </lineage>
</organism>
<keyword evidence="1" id="KW-0812">Transmembrane</keyword>
<dbReference type="InterPro" id="IPR050879">
    <property type="entry name" value="Acyltransferase_3"/>
</dbReference>
<evidence type="ECO:0000313" key="3">
    <source>
        <dbReference type="EMBL" id="EXJ88473.1"/>
    </source>
</evidence>
<dbReference type="OrthoDB" id="5405781at2759"/>
<evidence type="ECO:0000256" key="1">
    <source>
        <dbReference type="SAM" id="Phobius"/>
    </source>
</evidence>
<feature type="transmembrane region" description="Helical" evidence="1">
    <location>
        <begin position="403"/>
        <end position="425"/>
    </location>
</feature>
<keyword evidence="1" id="KW-1133">Transmembrane helix</keyword>
<proteinExistence type="predicted"/>
<evidence type="ECO:0000259" key="2">
    <source>
        <dbReference type="Pfam" id="PF01757"/>
    </source>
</evidence>
<gene>
    <name evidence="3" type="ORF">A1O1_05403</name>
</gene>
<name>W9Y7H8_9EURO</name>
<evidence type="ECO:0000313" key="4">
    <source>
        <dbReference type="Proteomes" id="UP000019484"/>
    </source>
</evidence>
<dbReference type="Proteomes" id="UP000019484">
    <property type="component" value="Unassembled WGS sequence"/>
</dbReference>
<feature type="transmembrane region" description="Helical" evidence="1">
    <location>
        <begin position="76"/>
        <end position="100"/>
    </location>
</feature>
<comment type="caution">
    <text evidence="3">The sequence shown here is derived from an EMBL/GenBank/DDBJ whole genome shotgun (WGS) entry which is preliminary data.</text>
</comment>
<dbReference type="GO" id="GO:0016747">
    <property type="term" value="F:acyltransferase activity, transferring groups other than amino-acyl groups"/>
    <property type="evidence" value="ECO:0007669"/>
    <property type="project" value="InterPro"/>
</dbReference>
<feature type="transmembrane region" description="Helical" evidence="1">
    <location>
        <begin position="325"/>
        <end position="348"/>
    </location>
</feature>
<dbReference type="Pfam" id="PF01757">
    <property type="entry name" value="Acyl_transf_3"/>
    <property type="match status" value="1"/>
</dbReference>
<dbReference type="HOGENOM" id="CLU_005679_4_0_1"/>
<feature type="transmembrane region" description="Helical" evidence="1">
    <location>
        <begin position="126"/>
        <end position="149"/>
    </location>
</feature>
<dbReference type="InterPro" id="IPR002656">
    <property type="entry name" value="Acyl_transf_3_dom"/>
</dbReference>
<dbReference type="PANTHER" id="PTHR23028">
    <property type="entry name" value="ACETYLTRANSFERASE"/>
    <property type="match status" value="1"/>
</dbReference>